<evidence type="ECO:0000313" key="1">
    <source>
        <dbReference type="EMBL" id="KAG9461785.1"/>
    </source>
</evidence>
<accession>A0A8J6E3W4</accession>
<organism evidence="1 2">
    <name type="scientific">Eleutherodactylus coqui</name>
    <name type="common">Puerto Rican coqui</name>
    <dbReference type="NCBI Taxonomy" id="57060"/>
    <lineage>
        <taxon>Eukaryota</taxon>
        <taxon>Metazoa</taxon>
        <taxon>Chordata</taxon>
        <taxon>Craniata</taxon>
        <taxon>Vertebrata</taxon>
        <taxon>Euteleostomi</taxon>
        <taxon>Amphibia</taxon>
        <taxon>Batrachia</taxon>
        <taxon>Anura</taxon>
        <taxon>Neobatrachia</taxon>
        <taxon>Hyloidea</taxon>
        <taxon>Eleutherodactylidae</taxon>
        <taxon>Eleutherodactylinae</taxon>
        <taxon>Eleutherodactylus</taxon>
        <taxon>Eleutherodactylus</taxon>
    </lineage>
</organism>
<sequence>MARNELSQHENDMPAVECEAGTGNDASYQTCSDWQWIGVCNNRRFIWIDLPL</sequence>
<comment type="caution">
    <text evidence="1">The sequence shown here is derived from an EMBL/GenBank/DDBJ whole genome shotgun (WGS) entry which is preliminary data.</text>
</comment>
<evidence type="ECO:0000313" key="2">
    <source>
        <dbReference type="Proteomes" id="UP000770717"/>
    </source>
</evidence>
<keyword evidence="2" id="KW-1185">Reference proteome</keyword>
<proteinExistence type="predicted"/>
<gene>
    <name evidence="1" type="ORF">GDO78_015753</name>
</gene>
<dbReference type="AlphaFoldDB" id="A0A8J6E3W4"/>
<reference evidence="1" key="1">
    <citation type="thesis" date="2020" institute="ProQuest LLC" country="789 East Eisenhower Parkway, Ann Arbor, MI, USA">
        <title>Comparative Genomics and Chromosome Evolution.</title>
        <authorList>
            <person name="Mudd A.B."/>
        </authorList>
    </citation>
    <scope>NUCLEOTIDE SEQUENCE</scope>
    <source>
        <strain evidence="1">HN-11 Male</strain>
        <tissue evidence="1">Kidney and liver</tissue>
    </source>
</reference>
<dbReference type="Proteomes" id="UP000770717">
    <property type="component" value="Unassembled WGS sequence"/>
</dbReference>
<name>A0A8J6E3W4_ELECQ</name>
<protein>
    <submittedName>
        <fullName evidence="1">Uncharacterized protein</fullName>
    </submittedName>
</protein>
<dbReference type="EMBL" id="WNTK01016548">
    <property type="protein sequence ID" value="KAG9461785.1"/>
    <property type="molecule type" value="Genomic_DNA"/>
</dbReference>